<dbReference type="OrthoDB" id="5422570at2759"/>
<proteinExistence type="predicted"/>
<gene>
    <name evidence="1" type="ORF">ACJ72_00134</name>
</gene>
<evidence type="ECO:0000313" key="2">
    <source>
        <dbReference type="Proteomes" id="UP000091918"/>
    </source>
</evidence>
<organism evidence="1 2">
    <name type="scientific">Emergomyces africanus</name>
    <dbReference type="NCBI Taxonomy" id="1955775"/>
    <lineage>
        <taxon>Eukaryota</taxon>
        <taxon>Fungi</taxon>
        <taxon>Dikarya</taxon>
        <taxon>Ascomycota</taxon>
        <taxon>Pezizomycotina</taxon>
        <taxon>Eurotiomycetes</taxon>
        <taxon>Eurotiomycetidae</taxon>
        <taxon>Onygenales</taxon>
        <taxon>Ajellomycetaceae</taxon>
        <taxon>Emergomyces</taxon>
    </lineage>
</organism>
<sequence>MPVAPRRKPSRKGSMADMPKDMLEQLKTLEELFTVDQAKLKQIVDHFVKELEKGESLLLRFVCPIVQ</sequence>
<dbReference type="STRING" id="1658172.A0A1B7P8Y9"/>
<dbReference type="Gene3D" id="1.10.287.1250">
    <property type="match status" value="1"/>
</dbReference>
<evidence type="ECO:0000313" key="1">
    <source>
        <dbReference type="EMBL" id="OAX85502.1"/>
    </source>
</evidence>
<comment type="caution">
    <text evidence="1">The sequence shown here is derived from an EMBL/GenBank/DDBJ whole genome shotgun (WGS) entry which is preliminary data.</text>
</comment>
<accession>A0A1B7P8Y9</accession>
<protein>
    <submittedName>
        <fullName evidence="1">Uncharacterized protein</fullName>
    </submittedName>
</protein>
<keyword evidence="2" id="KW-1185">Reference proteome</keyword>
<name>A0A1B7P8Y9_9EURO</name>
<dbReference type="EMBL" id="LGUA01000006">
    <property type="protein sequence ID" value="OAX85502.1"/>
    <property type="molecule type" value="Genomic_DNA"/>
</dbReference>
<dbReference type="AlphaFoldDB" id="A0A1B7P8Y9"/>
<dbReference type="Proteomes" id="UP000091918">
    <property type="component" value="Unassembled WGS sequence"/>
</dbReference>
<reference evidence="1 2" key="1">
    <citation type="submission" date="2015-07" db="EMBL/GenBank/DDBJ databases">
        <title>Emmonsia species relationships and genome sequence.</title>
        <authorList>
            <person name="Cuomo C.A."/>
            <person name="Schwartz I.S."/>
            <person name="Kenyon C."/>
            <person name="de Hoog G.S."/>
            <person name="Govender N.P."/>
            <person name="Botha A."/>
            <person name="Moreno L."/>
            <person name="de Vries M."/>
            <person name="Munoz J.F."/>
            <person name="Stielow J.B."/>
        </authorList>
    </citation>
    <scope>NUCLEOTIDE SEQUENCE [LARGE SCALE GENOMIC DNA]</scope>
    <source>
        <strain evidence="1 2">CBS 136260</strain>
    </source>
</reference>